<dbReference type="Proteomes" id="UP000282977">
    <property type="component" value="Unassembled WGS sequence"/>
</dbReference>
<dbReference type="Pfam" id="PF21798">
    <property type="entry name" value="DUF6878"/>
    <property type="match status" value="1"/>
</dbReference>
<reference evidence="2 3" key="1">
    <citation type="submission" date="2019-01" db="EMBL/GenBank/DDBJ databases">
        <authorList>
            <person name="Chen W.-M."/>
        </authorList>
    </citation>
    <scope>NUCLEOTIDE SEQUENCE [LARGE SCALE GENOMIC DNA]</scope>
    <source>
        <strain evidence="2 3">TLA-22</strain>
    </source>
</reference>
<proteinExistence type="predicted"/>
<evidence type="ECO:0000259" key="1">
    <source>
        <dbReference type="Pfam" id="PF21798"/>
    </source>
</evidence>
<name>A0A437J1Y3_9SPHN</name>
<sequence length="153" mass="16398">MTDFQAAITEFAVRQAEREAQAQIEIQHLKGVVIPPLRTAGIVRVEIGFDGYGDSGAVEECVCYDAANASVACPDAAAEPFRPETSEGNVDGEPQSLAVALESLGYLALERHHPGWELNDGAYGQLVIDVAEASFTLDCSLRFTATDDHSTEL</sequence>
<organism evidence="2 3">
    <name type="scientific">Sphingobium algorifonticola</name>
    <dbReference type="NCBI Taxonomy" id="2008318"/>
    <lineage>
        <taxon>Bacteria</taxon>
        <taxon>Pseudomonadati</taxon>
        <taxon>Pseudomonadota</taxon>
        <taxon>Alphaproteobacteria</taxon>
        <taxon>Sphingomonadales</taxon>
        <taxon>Sphingomonadaceae</taxon>
        <taxon>Sphingobium</taxon>
    </lineage>
</organism>
<protein>
    <recommendedName>
        <fullName evidence="1">DUF6878 domain-containing protein</fullName>
    </recommendedName>
</protein>
<dbReference type="RefSeq" id="WP_127692233.1">
    <property type="nucleotide sequence ID" value="NZ_RZUL01000028.1"/>
</dbReference>
<dbReference type="OrthoDB" id="7259981at2"/>
<gene>
    <name evidence="2" type="ORF">ENE74_18030</name>
</gene>
<comment type="caution">
    <text evidence="2">The sequence shown here is derived from an EMBL/GenBank/DDBJ whole genome shotgun (WGS) entry which is preliminary data.</text>
</comment>
<evidence type="ECO:0000313" key="3">
    <source>
        <dbReference type="Proteomes" id="UP000282977"/>
    </source>
</evidence>
<feature type="domain" description="DUF6878" evidence="1">
    <location>
        <begin position="30"/>
        <end position="152"/>
    </location>
</feature>
<evidence type="ECO:0000313" key="2">
    <source>
        <dbReference type="EMBL" id="RVT38012.1"/>
    </source>
</evidence>
<accession>A0A437J1Y3</accession>
<dbReference type="InterPro" id="IPR049243">
    <property type="entry name" value="DUF6878"/>
</dbReference>
<keyword evidence="3" id="KW-1185">Reference proteome</keyword>
<dbReference type="EMBL" id="RZUL01000028">
    <property type="protein sequence ID" value="RVT38012.1"/>
    <property type="molecule type" value="Genomic_DNA"/>
</dbReference>
<dbReference type="AlphaFoldDB" id="A0A437J1Y3"/>